<dbReference type="SUPFAM" id="SSF47336">
    <property type="entry name" value="ACP-like"/>
    <property type="match status" value="1"/>
</dbReference>
<dbReference type="EMBL" id="CP109441">
    <property type="protein sequence ID" value="WUV50198.1"/>
    <property type="molecule type" value="Genomic_DNA"/>
</dbReference>
<sequence length="105" mass="10925">MGPDLPDGQGVVSSDLRTVADGVSNKTGSRRAALLSAATAAVADLLNVDAAKVSTDAPFSDLGLSSLQLARLTAHLEDAMGVEVSLSTLYDHPDIEQLVEYLAMR</sequence>
<dbReference type="InterPro" id="IPR020806">
    <property type="entry name" value="PKS_PP-bd"/>
</dbReference>
<dbReference type="Pfam" id="PF00550">
    <property type="entry name" value="PP-binding"/>
    <property type="match status" value="1"/>
</dbReference>
<dbReference type="InterPro" id="IPR036736">
    <property type="entry name" value="ACP-like_sf"/>
</dbReference>
<evidence type="ECO:0000256" key="2">
    <source>
        <dbReference type="ARBA" id="ARBA00022553"/>
    </source>
</evidence>
<feature type="domain" description="Carrier" evidence="3">
    <location>
        <begin position="29"/>
        <end position="105"/>
    </location>
</feature>
<evidence type="ECO:0000259" key="3">
    <source>
        <dbReference type="PROSITE" id="PS50075"/>
    </source>
</evidence>
<proteinExistence type="predicted"/>
<dbReference type="Gene3D" id="1.10.1200.10">
    <property type="entry name" value="ACP-like"/>
    <property type="match status" value="1"/>
</dbReference>
<gene>
    <name evidence="4" type="ORF">OG563_19590</name>
</gene>
<organism evidence="4 5">
    <name type="scientific">Nocardia vinacea</name>
    <dbReference type="NCBI Taxonomy" id="96468"/>
    <lineage>
        <taxon>Bacteria</taxon>
        <taxon>Bacillati</taxon>
        <taxon>Actinomycetota</taxon>
        <taxon>Actinomycetes</taxon>
        <taxon>Mycobacteriales</taxon>
        <taxon>Nocardiaceae</taxon>
        <taxon>Nocardia</taxon>
    </lineage>
</organism>
<dbReference type="SMART" id="SM01294">
    <property type="entry name" value="PKS_PP_betabranch"/>
    <property type="match status" value="1"/>
</dbReference>
<dbReference type="RefSeq" id="WP_327094891.1">
    <property type="nucleotide sequence ID" value="NZ_CP109149.1"/>
</dbReference>
<keyword evidence="2" id="KW-0597">Phosphoprotein</keyword>
<name>A0ABZ1Z3Y6_9NOCA</name>
<dbReference type="InterPro" id="IPR006162">
    <property type="entry name" value="Ppantetheine_attach_site"/>
</dbReference>
<keyword evidence="1" id="KW-0596">Phosphopantetheine</keyword>
<protein>
    <submittedName>
        <fullName evidence="4">Acyl carrier protein</fullName>
    </submittedName>
</protein>
<keyword evidence="5" id="KW-1185">Reference proteome</keyword>
<evidence type="ECO:0000313" key="5">
    <source>
        <dbReference type="Proteomes" id="UP001432062"/>
    </source>
</evidence>
<evidence type="ECO:0000256" key="1">
    <source>
        <dbReference type="ARBA" id="ARBA00022450"/>
    </source>
</evidence>
<dbReference type="Proteomes" id="UP001432062">
    <property type="component" value="Chromosome"/>
</dbReference>
<dbReference type="InterPro" id="IPR009081">
    <property type="entry name" value="PP-bd_ACP"/>
</dbReference>
<dbReference type="PROSITE" id="PS00012">
    <property type="entry name" value="PHOSPHOPANTETHEINE"/>
    <property type="match status" value="1"/>
</dbReference>
<reference evidence="4" key="1">
    <citation type="submission" date="2022-10" db="EMBL/GenBank/DDBJ databases">
        <title>The complete genomes of actinobacterial strains from the NBC collection.</title>
        <authorList>
            <person name="Joergensen T.S."/>
            <person name="Alvarez Arevalo M."/>
            <person name="Sterndorff E.B."/>
            <person name="Faurdal D."/>
            <person name="Vuksanovic O."/>
            <person name="Mourched A.-S."/>
            <person name="Charusanti P."/>
            <person name="Shaw S."/>
            <person name="Blin K."/>
            <person name="Weber T."/>
        </authorList>
    </citation>
    <scope>NUCLEOTIDE SEQUENCE</scope>
    <source>
        <strain evidence="4">NBC_01482</strain>
    </source>
</reference>
<evidence type="ECO:0000313" key="4">
    <source>
        <dbReference type="EMBL" id="WUV50198.1"/>
    </source>
</evidence>
<dbReference type="SMART" id="SM00823">
    <property type="entry name" value="PKS_PP"/>
    <property type="match status" value="1"/>
</dbReference>
<accession>A0ABZ1Z3Y6</accession>
<dbReference type="PROSITE" id="PS50075">
    <property type="entry name" value="CARRIER"/>
    <property type="match status" value="1"/>
</dbReference>